<dbReference type="Gene3D" id="2.60.40.3670">
    <property type="match status" value="1"/>
</dbReference>
<feature type="domain" description="VWFA" evidence="1">
    <location>
        <begin position="51"/>
        <end position="224"/>
    </location>
</feature>
<dbReference type="Pfam" id="PF13768">
    <property type="entry name" value="VWA_3"/>
    <property type="match status" value="1"/>
</dbReference>
<dbReference type="PANTHER" id="PTHR45737">
    <property type="entry name" value="VON WILLEBRAND FACTOR A DOMAIN-CONTAINING PROTEIN 5A"/>
    <property type="match status" value="1"/>
</dbReference>
<dbReference type="EMBL" id="JAVREJ010000010">
    <property type="protein sequence ID" value="MDT0350900.1"/>
    <property type="molecule type" value="Genomic_DNA"/>
</dbReference>
<dbReference type="RefSeq" id="WP_311556950.1">
    <property type="nucleotide sequence ID" value="NZ_JAVREJ010000010.1"/>
</dbReference>
<dbReference type="Gene3D" id="3.40.50.410">
    <property type="entry name" value="von Willebrand factor, type A domain"/>
    <property type="match status" value="1"/>
</dbReference>
<dbReference type="Proteomes" id="UP001183202">
    <property type="component" value="Unassembled WGS sequence"/>
</dbReference>
<dbReference type="InterPro" id="IPR036465">
    <property type="entry name" value="vWFA_dom_sf"/>
</dbReference>
<dbReference type="InterPro" id="IPR041176">
    <property type="entry name" value="VWA_3_C"/>
</dbReference>
<evidence type="ECO:0000259" key="1">
    <source>
        <dbReference type="SMART" id="SM00327"/>
    </source>
</evidence>
<dbReference type="Pfam" id="PF18571">
    <property type="entry name" value="VWA_3_C"/>
    <property type="match status" value="1"/>
</dbReference>
<keyword evidence="3" id="KW-1185">Reference proteome</keyword>
<proteinExistence type="predicted"/>
<organism evidence="2 3">
    <name type="scientific">Pseudonocardia charpentierae</name>
    <dbReference type="NCBI Taxonomy" id="3075545"/>
    <lineage>
        <taxon>Bacteria</taxon>
        <taxon>Bacillati</taxon>
        <taxon>Actinomycetota</taxon>
        <taxon>Actinomycetes</taxon>
        <taxon>Pseudonocardiales</taxon>
        <taxon>Pseudonocardiaceae</taxon>
        <taxon>Pseudonocardia</taxon>
    </lineage>
</organism>
<dbReference type="SMART" id="SM00327">
    <property type="entry name" value="VWA"/>
    <property type="match status" value="1"/>
</dbReference>
<dbReference type="Gene3D" id="1.20.120.1690">
    <property type="match status" value="1"/>
</dbReference>
<dbReference type="CDD" id="cd00198">
    <property type="entry name" value="vWFA"/>
    <property type="match status" value="1"/>
</dbReference>
<name>A0ABU2NAC1_9PSEU</name>
<dbReference type="PANTHER" id="PTHR45737:SF6">
    <property type="entry name" value="VON WILLEBRAND FACTOR A DOMAIN-CONTAINING PROTEIN 5A"/>
    <property type="match status" value="1"/>
</dbReference>
<evidence type="ECO:0000313" key="2">
    <source>
        <dbReference type="EMBL" id="MDT0350900.1"/>
    </source>
</evidence>
<accession>A0ABU2NAC1</accession>
<evidence type="ECO:0000313" key="3">
    <source>
        <dbReference type="Proteomes" id="UP001183202"/>
    </source>
</evidence>
<protein>
    <submittedName>
        <fullName evidence="2">VWA domain-containing protein</fullName>
    </submittedName>
</protein>
<comment type="caution">
    <text evidence="2">The sequence shown here is derived from an EMBL/GenBank/DDBJ whole genome shotgun (WGS) entry which is preliminary data.</text>
</comment>
<dbReference type="InterPro" id="IPR002035">
    <property type="entry name" value="VWF_A"/>
</dbReference>
<dbReference type="SUPFAM" id="SSF53300">
    <property type="entry name" value="vWA-like"/>
    <property type="match status" value="1"/>
</dbReference>
<gene>
    <name evidence="2" type="ORF">RM445_15315</name>
</gene>
<reference evidence="3" key="1">
    <citation type="submission" date="2023-07" db="EMBL/GenBank/DDBJ databases">
        <title>30 novel species of actinomycetes from the DSMZ collection.</title>
        <authorList>
            <person name="Nouioui I."/>
        </authorList>
    </citation>
    <scope>NUCLEOTIDE SEQUENCE [LARGE SCALE GENOMIC DNA]</scope>
    <source>
        <strain evidence="3">DSM 45834</strain>
    </source>
</reference>
<sequence>MTPSGTAVEAEFTVPARFTLHTDQNPYLAPGTTRVDAVVTVNATGGGAPADAVEIIVVDCSGSMAGEKIRSARRATAAAIAELRDGVAFAVIAGDHRAQQVYPDAGTARADERTRAEATQRVGLLRADGGTAIGAWLRAARGLADRHPDAVRHAILLTDGQNGEDAPVFTRAVQSCVGTFTCDCRGVGTDWRVDELRTVSSALLGTVDIVARPEDLAADFRALTGAAMARNVPDLWLRLWTPQGAVVRFVKQVAPAVEDLTDRRVAAGRQRGAYPLGAWGAESRDYHLCVDVMPAAVGKKVRAARVDVVRGDGLYGDDALAEANVIAEWTDDASRSSAIDPRVAHFTGQVALAGAIADGLAAREAGDVPRAEERLDEAVRLAAESGHDDTARLLGGVVEVLDVKTGTVRLRPDADKAGAMALDARSTRTITVGRTG</sequence>